<dbReference type="Proteomes" id="UP000617634">
    <property type="component" value="Unassembled WGS sequence"/>
</dbReference>
<evidence type="ECO:0000313" key="2">
    <source>
        <dbReference type="Proteomes" id="UP000617634"/>
    </source>
</evidence>
<dbReference type="Pfam" id="PF05930">
    <property type="entry name" value="Phage_AlpA"/>
    <property type="match status" value="1"/>
</dbReference>
<dbReference type="Gene3D" id="1.10.238.160">
    <property type="match status" value="1"/>
</dbReference>
<sequence>MGNIEFWRLGKVVTVTGLSKSEIYRRMASGSFPEPKKYPDSKMNYWVSTQIIDWQRSIFGADEFDELLAQ</sequence>
<protein>
    <submittedName>
        <fullName evidence="1">AlpA family phage regulatory protein</fullName>
    </submittedName>
</protein>
<dbReference type="EMBL" id="JADZGI010000001">
    <property type="protein sequence ID" value="MBH0113278.1"/>
    <property type="molecule type" value="Genomic_DNA"/>
</dbReference>
<keyword evidence="2" id="KW-1185">Reference proteome</keyword>
<dbReference type="InterPro" id="IPR010260">
    <property type="entry name" value="AlpA"/>
</dbReference>
<evidence type="ECO:0000313" key="1">
    <source>
        <dbReference type="EMBL" id="MBH0113278.1"/>
    </source>
</evidence>
<name>A0A931HD64_9SPHN</name>
<gene>
    <name evidence="1" type="ORF">I5E68_10000</name>
</gene>
<accession>A0A931HD64</accession>
<proteinExistence type="predicted"/>
<reference evidence="1" key="1">
    <citation type="submission" date="2020-11" db="EMBL/GenBank/DDBJ databases">
        <title>Novosphingobium aureum sp. nov., a marine bacterium isolated from sediment of a salt flat.</title>
        <authorList>
            <person name="Yoo Y."/>
            <person name="Kim J.-J."/>
        </authorList>
    </citation>
    <scope>NUCLEOTIDE SEQUENCE</scope>
    <source>
        <strain evidence="1">YJ-S2-02</strain>
    </source>
</reference>
<organism evidence="1 2">
    <name type="scientific">Novosphingobium aureum</name>
    <dbReference type="NCBI Taxonomy" id="2792964"/>
    <lineage>
        <taxon>Bacteria</taxon>
        <taxon>Pseudomonadati</taxon>
        <taxon>Pseudomonadota</taxon>
        <taxon>Alphaproteobacteria</taxon>
        <taxon>Sphingomonadales</taxon>
        <taxon>Sphingomonadaceae</taxon>
        <taxon>Novosphingobium</taxon>
    </lineage>
</organism>
<dbReference type="AlphaFoldDB" id="A0A931HD64"/>
<dbReference type="RefSeq" id="WP_197163391.1">
    <property type="nucleotide sequence ID" value="NZ_JADZGI010000001.1"/>
</dbReference>
<comment type="caution">
    <text evidence="1">The sequence shown here is derived from an EMBL/GenBank/DDBJ whole genome shotgun (WGS) entry which is preliminary data.</text>
</comment>